<reference evidence="3" key="2">
    <citation type="submission" date="2018-05" db="EMBL/GenBank/DDBJ databases">
        <authorList>
            <person name="Lanie J.A."/>
            <person name="Ng W.-L."/>
            <person name="Kazmierczak K.M."/>
            <person name="Andrzejewski T.M."/>
            <person name="Davidsen T.M."/>
            <person name="Wayne K.J."/>
            <person name="Tettelin H."/>
            <person name="Glass J.I."/>
            <person name="Rusch D."/>
            <person name="Podicherti R."/>
            <person name="Tsui H.-C.T."/>
            <person name="Winkler M.E."/>
        </authorList>
    </citation>
    <scope>NUCLEOTIDE SEQUENCE</scope>
    <source>
        <strain evidence="3">Lactococcus lactis</strain>
    </source>
</reference>
<proteinExistence type="predicted"/>
<dbReference type="Gene3D" id="6.10.140.2190">
    <property type="match status" value="1"/>
</dbReference>
<dbReference type="EMBL" id="OGTW02000089">
    <property type="protein sequence ID" value="SPS12076.1"/>
    <property type="molecule type" value="Genomic_DNA"/>
</dbReference>
<reference evidence="2" key="1">
    <citation type="submission" date="2018-01" db="EMBL/GenBank/DDBJ databases">
        <authorList>
            <person name="Gaut B.S."/>
            <person name="Morton B.R."/>
            <person name="Clegg M.T."/>
            <person name="Duvall M.R."/>
        </authorList>
    </citation>
    <scope>NUCLEOTIDE SEQUENCE</scope>
    <source>
        <strain evidence="2">Lactococcus lactis</strain>
    </source>
</reference>
<evidence type="ECO:0000313" key="3">
    <source>
        <dbReference type="EMBL" id="SPS12076.1"/>
    </source>
</evidence>
<organism evidence="2">
    <name type="scientific">Lactococcus lactis</name>
    <dbReference type="NCBI Taxonomy" id="1358"/>
    <lineage>
        <taxon>Bacteria</taxon>
        <taxon>Bacillati</taxon>
        <taxon>Bacillota</taxon>
        <taxon>Bacilli</taxon>
        <taxon>Lactobacillales</taxon>
        <taxon>Streptococcaceae</taxon>
        <taxon>Lactococcus</taxon>
    </lineage>
</organism>
<dbReference type="RefSeq" id="WP_058147781.1">
    <property type="nucleotide sequence ID" value="NZ_CP125772.1"/>
</dbReference>
<dbReference type="AlphaFoldDB" id="A0A2X0R590"/>
<dbReference type="EMBL" id="OGTW01000089">
    <property type="protein sequence ID" value="SPB27657.1"/>
    <property type="molecule type" value="Genomic_DNA"/>
</dbReference>
<dbReference type="Proteomes" id="UP000279235">
    <property type="component" value="Unassembled WGS sequence"/>
</dbReference>
<protein>
    <recommendedName>
        <fullName evidence="1">Baseplate structural protein Gp10 C-terminal domain-containing protein</fullName>
    </recommendedName>
</protein>
<reference evidence="4" key="3">
    <citation type="submission" date="2018-05" db="EMBL/GenBank/DDBJ databases">
        <authorList>
            <person name="Duru I."/>
        </authorList>
    </citation>
    <scope>NUCLEOTIDE SEQUENCE [LARGE SCALE GENOMIC DNA]</scope>
</reference>
<name>A0A2X0R590_9LACT</name>
<evidence type="ECO:0000313" key="4">
    <source>
        <dbReference type="Proteomes" id="UP000279235"/>
    </source>
</evidence>
<accession>A0A2X0R590</accession>
<gene>
    <name evidence="2" type="ORF">AMHIJAGA_02026</name>
</gene>
<dbReference type="Pfam" id="PF21939">
    <property type="entry name" value="Gp10_C"/>
    <property type="match status" value="1"/>
</dbReference>
<sequence length="160" mass="17191">MADITKIIRGMQNGAETIDNNFNKINQELGILEKFVDVIYPVGAFFISSVSTDPKDLFKTGTWARVKGRVLVGVDESDTALSTSGKQGGSINPLSQHTIIPTSGNFVLARGAGTNHWASASAPSGSYAMDTEPSGITVGDNTNHNNWQPFEAAYIWKRTA</sequence>
<evidence type="ECO:0000313" key="2">
    <source>
        <dbReference type="EMBL" id="SPB27657.1"/>
    </source>
</evidence>
<feature type="domain" description="Baseplate structural protein Gp10 C-terminal" evidence="1">
    <location>
        <begin position="36"/>
        <end position="159"/>
    </location>
</feature>
<dbReference type="InterPro" id="IPR053827">
    <property type="entry name" value="Gp10_C"/>
</dbReference>
<evidence type="ECO:0000259" key="1">
    <source>
        <dbReference type="Pfam" id="PF21939"/>
    </source>
</evidence>